<gene>
    <name evidence="2" type="ORF">PCON_11627</name>
</gene>
<keyword evidence="3" id="KW-1185">Reference proteome</keyword>
<evidence type="ECO:0000313" key="3">
    <source>
        <dbReference type="Proteomes" id="UP000018144"/>
    </source>
</evidence>
<protein>
    <submittedName>
        <fullName evidence="2">Uncharacterized protein</fullName>
    </submittedName>
</protein>
<evidence type="ECO:0000313" key="2">
    <source>
        <dbReference type="EMBL" id="CCX12033.1"/>
    </source>
</evidence>
<dbReference type="AlphaFoldDB" id="U4LC85"/>
<dbReference type="EMBL" id="HF935675">
    <property type="protein sequence ID" value="CCX12033.1"/>
    <property type="molecule type" value="Genomic_DNA"/>
</dbReference>
<accession>U4LC85</accession>
<evidence type="ECO:0000256" key="1">
    <source>
        <dbReference type="SAM" id="MobiDB-lite"/>
    </source>
</evidence>
<proteinExistence type="predicted"/>
<reference evidence="2 3" key="1">
    <citation type="journal article" date="2013" name="PLoS Genet.">
        <title>The genome and development-dependent transcriptomes of Pyronema confluens: a window into fungal evolution.</title>
        <authorList>
            <person name="Traeger S."/>
            <person name="Altegoer F."/>
            <person name="Freitag M."/>
            <person name="Gabaldon T."/>
            <person name="Kempken F."/>
            <person name="Kumar A."/>
            <person name="Marcet-Houben M."/>
            <person name="Poggeler S."/>
            <person name="Stajich J.E."/>
            <person name="Nowrousian M."/>
        </authorList>
    </citation>
    <scope>NUCLEOTIDE SEQUENCE [LARGE SCALE GENOMIC DNA]</scope>
    <source>
        <strain evidence="3">CBS 100304</strain>
        <tissue evidence="2">Vegetative mycelium</tissue>
    </source>
</reference>
<feature type="region of interest" description="Disordered" evidence="1">
    <location>
        <begin position="93"/>
        <end position="112"/>
    </location>
</feature>
<organism evidence="2 3">
    <name type="scientific">Pyronema omphalodes (strain CBS 100304)</name>
    <name type="common">Pyronema confluens</name>
    <dbReference type="NCBI Taxonomy" id="1076935"/>
    <lineage>
        <taxon>Eukaryota</taxon>
        <taxon>Fungi</taxon>
        <taxon>Dikarya</taxon>
        <taxon>Ascomycota</taxon>
        <taxon>Pezizomycotina</taxon>
        <taxon>Pezizomycetes</taxon>
        <taxon>Pezizales</taxon>
        <taxon>Pyronemataceae</taxon>
        <taxon>Pyronema</taxon>
    </lineage>
</organism>
<dbReference type="Proteomes" id="UP000018144">
    <property type="component" value="Unassembled WGS sequence"/>
</dbReference>
<name>U4LC85_PYROM</name>
<sequence length="112" mass="12428">MLACFCFCFRPGISKLKQLEQVLTSGRLCVRSLLICMMAAHKDRYTQSVPTLLCGPRMCARPILLAVPVLPPALLRSSHIHFVLAARSWLPHSRRPSVHNSPTDAGSYVGRT</sequence>